<protein>
    <recommendedName>
        <fullName evidence="8">TIMELESS/TIM-1 protein</fullName>
    </recommendedName>
</protein>
<evidence type="ECO:0000259" key="4">
    <source>
        <dbReference type="Pfam" id="PF04821"/>
    </source>
</evidence>
<organism evidence="6 7">
    <name type="scientific">Daphnia magna</name>
    <dbReference type="NCBI Taxonomy" id="35525"/>
    <lineage>
        <taxon>Eukaryota</taxon>
        <taxon>Metazoa</taxon>
        <taxon>Ecdysozoa</taxon>
        <taxon>Arthropoda</taxon>
        <taxon>Crustacea</taxon>
        <taxon>Branchiopoda</taxon>
        <taxon>Diplostraca</taxon>
        <taxon>Cladocera</taxon>
        <taxon>Anomopoda</taxon>
        <taxon>Daphniidae</taxon>
        <taxon>Daphnia</taxon>
    </lineage>
</organism>
<evidence type="ECO:0000256" key="1">
    <source>
        <dbReference type="ARBA" id="ARBA00004123"/>
    </source>
</evidence>
<evidence type="ECO:0000256" key="2">
    <source>
        <dbReference type="ARBA" id="ARBA00008174"/>
    </source>
</evidence>
<evidence type="ECO:0008006" key="8">
    <source>
        <dbReference type="Google" id="ProtNLM"/>
    </source>
</evidence>
<accession>A0ABQ9YWV4</accession>
<feature type="domain" description="Timeless C-terminal" evidence="5">
    <location>
        <begin position="653"/>
        <end position="751"/>
    </location>
</feature>
<keyword evidence="7" id="KW-1185">Reference proteome</keyword>
<dbReference type="PANTHER" id="PTHR22940:SF5">
    <property type="entry name" value="PROTEIN TIMELESS"/>
    <property type="match status" value="1"/>
</dbReference>
<dbReference type="Proteomes" id="UP001234178">
    <property type="component" value="Unassembled WGS sequence"/>
</dbReference>
<dbReference type="InterPro" id="IPR006906">
    <property type="entry name" value="Timeless_N"/>
</dbReference>
<dbReference type="Pfam" id="PF04821">
    <property type="entry name" value="TIMELESS"/>
    <property type="match status" value="1"/>
</dbReference>
<proteinExistence type="inferred from homology"/>
<feature type="domain" description="Timeless N-terminal" evidence="4">
    <location>
        <begin position="25"/>
        <end position="292"/>
    </location>
</feature>
<evidence type="ECO:0000256" key="3">
    <source>
        <dbReference type="ARBA" id="ARBA00023242"/>
    </source>
</evidence>
<dbReference type="InterPro" id="IPR044998">
    <property type="entry name" value="Timeless"/>
</dbReference>
<dbReference type="PANTHER" id="PTHR22940">
    <property type="entry name" value="TIMEOUT/TIMELESS-2"/>
    <property type="match status" value="1"/>
</dbReference>
<name>A0ABQ9YWV4_9CRUS</name>
<comment type="similarity">
    <text evidence="2">Belongs to the timeless family.</text>
</comment>
<comment type="subcellular location">
    <subcellularLocation>
        <location evidence="1">Nucleus</location>
    </subcellularLocation>
</comment>
<keyword evidence="3" id="KW-0539">Nucleus</keyword>
<dbReference type="EMBL" id="JAOYFB010000001">
    <property type="protein sequence ID" value="KAK4005127.1"/>
    <property type="molecule type" value="Genomic_DNA"/>
</dbReference>
<evidence type="ECO:0000313" key="6">
    <source>
        <dbReference type="EMBL" id="KAK4005127.1"/>
    </source>
</evidence>
<comment type="caution">
    <text evidence="6">The sequence shown here is derived from an EMBL/GenBank/DDBJ whole genome shotgun (WGS) entry which is preliminary data.</text>
</comment>
<sequence>MDWLHSCGGAPSLMLMPLGTYYNNQYYISDQCLRCLEDLIRQLNCDDPNTHSRRRGLGYIDILNKDLKPILISCYRSWPKVFRSTVRLLVGITTPVECVIYDKTPNQRLNSSNVTNELTQLLSNAKEALVDGNVTRAIIDHAKHLFSKQPLSCNKIEFLNDSLLLIRNILEAPERSVEPDPLIPSYSRGDTYEFEHRSQQNEIMHNLFAQGFDKLLLDMVASLVCPEKDQWVVTIVQVIAAIYKNRRVEDIQAQLTKIMKSNTVVSFDINGKNIPSSNSTNSDDQQEMTVKQRWKTNIRNLGNTLKKHLSNERTISQLLAKFTIDFMQNGFCIILKQLPQQLEQKDNHLVDMSHFLWLLVNFLPFTSKLGLSNFLKEVLTTDLMCYLIWVVVQETENVHLNSINATINPKPNLRRLRLGALEKYSVIRESDSNKNNLSQCVEEWVFQLHQMLLAMNELRQLFLLQLHHFNKEIQSDQCLFDIICANHALLLTLERAVQQSEYKASFDLDHHLKQFCTSTIMARYGSALEDFKTNDYFVNESIFTMLRRVGCEFGRFDLLCQPIILRPLCKIWEEQFEICDDWHDLIECLIRKFTENLLDDCVMVSPQTEERRSPDKESFQLMESNQQSVDTLDVSNHDPLSKINEEIQSLIGQLTIAGFNKQLGWIQASLLTTCAAHLGTYAGQEFRYPVCCSCVTMKIPCPIVPWTEVEASVLRSERFRLLLQLMGLIPQFSQFFFYPKIPSEWSADVLYSYALLFGPIPDHIHFDLTLVKKVPLPILPDF</sequence>
<dbReference type="Pfam" id="PF05029">
    <property type="entry name" value="TIMELESS_C"/>
    <property type="match status" value="1"/>
</dbReference>
<dbReference type="InterPro" id="IPR007725">
    <property type="entry name" value="TIMELESS_C"/>
</dbReference>
<reference evidence="6 7" key="1">
    <citation type="journal article" date="2023" name="Nucleic Acids Res.">
        <title>The hologenome of Daphnia magna reveals possible DNA methylation and microbiome-mediated evolution of the host genome.</title>
        <authorList>
            <person name="Chaturvedi A."/>
            <person name="Li X."/>
            <person name="Dhandapani V."/>
            <person name="Marshall H."/>
            <person name="Kissane S."/>
            <person name="Cuenca-Cambronero M."/>
            <person name="Asole G."/>
            <person name="Calvet F."/>
            <person name="Ruiz-Romero M."/>
            <person name="Marangio P."/>
            <person name="Guigo R."/>
            <person name="Rago D."/>
            <person name="Mirbahai L."/>
            <person name="Eastwood N."/>
            <person name="Colbourne J.K."/>
            <person name="Zhou J."/>
            <person name="Mallon E."/>
            <person name="Orsini L."/>
        </authorList>
    </citation>
    <scope>NUCLEOTIDE SEQUENCE [LARGE SCALE GENOMIC DNA]</scope>
    <source>
        <strain evidence="6">LRV0_1</strain>
    </source>
</reference>
<evidence type="ECO:0000313" key="7">
    <source>
        <dbReference type="Proteomes" id="UP001234178"/>
    </source>
</evidence>
<evidence type="ECO:0000259" key="5">
    <source>
        <dbReference type="Pfam" id="PF05029"/>
    </source>
</evidence>
<gene>
    <name evidence="6" type="ORF">OUZ56_006848</name>
</gene>